<accession>A0A0G1XZU1</accession>
<dbReference type="PANTHER" id="PTHR44307:SF2">
    <property type="entry name" value="PHOSPHOETHANOLAMINE METHYLTRANSFERASE ISOFORM X1"/>
    <property type="match status" value="1"/>
</dbReference>
<name>A0A0G1XZU1_9BACT</name>
<dbReference type="GO" id="GO:0032259">
    <property type="term" value="P:methylation"/>
    <property type="evidence" value="ECO:0007669"/>
    <property type="project" value="UniProtKB-KW"/>
</dbReference>
<keyword evidence="2 6" id="KW-0489">Methyltransferase</keyword>
<dbReference type="Pfam" id="PF13847">
    <property type="entry name" value="Methyltransf_31"/>
    <property type="match status" value="1"/>
</dbReference>
<evidence type="ECO:0000259" key="5">
    <source>
        <dbReference type="Pfam" id="PF13847"/>
    </source>
</evidence>
<comment type="caution">
    <text evidence="6">The sequence shown here is derived from an EMBL/GenBank/DDBJ whole genome shotgun (WGS) entry which is preliminary data.</text>
</comment>
<sequence>MSSQENATRDKFNTLKKYYDETWDEDSHTLHVGLFQTGHDSLPEAYANATKHLVDRINTIAPIDDKSTLLDVGCGTGRTLIEICATFGCSGVGIDLSDAQILDAQAYLMELNVTRTTQGLPEIRARFVQGSASELETVINKDERFTHVISQDAIMLVANKQSLFENVYRFLAPGGVLAITDFLSEVPATNMPESDQRLVYSLVNWTGELSQDAYLKVLKTVGFAGVTVERHDADMIRTYQMLADKMQPYTNQQDTMYKELQSRYQHIVDAVKRGKMGWGLFLAQKLVRKTALIAGTKEHSIGRFIGQALHAIGWEVWLYSRSASKVDALSWHERSCDIADENSIKSLLTEIPSLDLVMMLADSGGHGELSELSEDRIKQSVDAKLVGSVLLAKVIERKYSPSKSPIQMVWCAGKPSNKSKDLILYALINAGLVSFVEAINVHHCSLLEAYYLPTGLISPSTLGDEYIHETGAHLKAVAQHPQTILDVVLNIVNQKFAPGVIDQNKKVVL</sequence>
<evidence type="ECO:0000256" key="3">
    <source>
        <dbReference type="ARBA" id="ARBA00022679"/>
    </source>
</evidence>
<evidence type="ECO:0000256" key="4">
    <source>
        <dbReference type="ARBA" id="ARBA00025707"/>
    </source>
</evidence>
<dbReference type="InterPro" id="IPR036291">
    <property type="entry name" value="NAD(P)-bd_dom_sf"/>
</dbReference>
<dbReference type="SUPFAM" id="SSF53335">
    <property type="entry name" value="S-adenosyl-L-methionine-dependent methyltransferases"/>
    <property type="match status" value="1"/>
</dbReference>
<dbReference type="SUPFAM" id="SSF51735">
    <property type="entry name" value="NAD(P)-binding Rossmann-fold domains"/>
    <property type="match status" value="1"/>
</dbReference>
<dbReference type="PANTHER" id="PTHR44307">
    <property type="entry name" value="PHOSPHOETHANOLAMINE METHYLTRANSFERASE"/>
    <property type="match status" value="1"/>
</dbReference>
<dbReference type="InterPro" id="IPR025714">
    <property type="entry name" value="Methyltranfer_dom"/>
</dbReference>
<evidence type="ECO:0000256" key="1">
    <source>
        <dbReference type="ARBA" id="ARBA00005189"/>
    </source>
</evidence>
<comment type="pathway">
    <text evidence="1">Lipid metabolism.</text>
</comment>
<evidence type="ECO:0000256" key="2">
    <source>
        <dbReference type="ARBA" id="ARBA00022603"/>
    </source>
</evidence>
<proteinExistence type="predicted"/>
<evidence type="ECO:0000313" key="7">
    <source>
        <dbReference type="Proteomes" id="UP000034290"/>
    </source>
</evidence>
<gene>
    <name evidence="6" type="ORF">UY81_C0025G0005</name>
</gene>
<dbReference type="EMBL" id="LCRM01000025">
    <property type="protein sequence ID" value="KKW36496.1"/>
    <property type="molecule type" value="Genomic_DNA"/>
</dbReference>
<dbReference type="GO" id="GO:0008168">
    <property type="term" value="F:methyltransferase activity"/>
    <property type="evidence" value="ECO:0007669"/>
    <property type="project" value="UniProtKB-KW"/>
</dbReference>
<keyword evidence="3 6" id="KW-0808">Transferase</keyword>
<dbReference type="Proteomes" id="UP000034290">
    <property type="component" value="Unassembled WGS sequence"/>
</dbReference>
<organism evidence="6 7">
    <name type="scientific">Candidatus Giovannonibacteria bacterium GW2011_GWA2_53_7</name>
    <dbReference type="NCBI Taxonomy" id="1618650"/>
    <lineage>
        <taxon>Bacteria</taxon>
        <taxon>Candidatus Giovannoniibacteriota</taxon>
    </lineage>
</organism>
<protein>
    <submittedName>
        <fullName evidence="6">D-glucose O-methyltransferase</fullName>
    </submittedName>
</protein>
<comment type="pathway">
    <text evidence="4">Phospholipid metabolism.</text>
</comment>
<feature type="domain" description="Methyltransferase" evidence="5">
    <location>
        <begin position="64"/>
        <end position="198"/>
    </location>
</feature>
<dbReference type="CDD" id="cd02440">
    <property type="entry name" value="AdoMet_MTases"/>
    <property type="match status" value="1"/>
</dbReference>
<reference evidence="6 7" key="1">
    <citation type="journal article" date="2015" name="Nature">
        <title>rRNA introns, odd ribosomes, and small enigmatic genomes across a large radiation of phyla.</title>
        <authorList>
            <person name="Brown C.T."/>
            <person name="Hug L.A."/>
            <person name="Thomas B.C."/>
            <person name="Sharon I."/>
            <person name="Castelle C.J."/>
            <person name="Singh A."/>
            <person name="Wilkins M.J."/>
            <person name="Williams K.H."/>
            <person name="Banfield J.F."/>
        </authorList>
    </citation>
    <scope>NUCLEOTIDE SEQUENCE [LARGE SCALE GENOMIC DNA]</scope>
</reference>
<dbReference type="InterPro" id="IPR029063">
    <property type="entry name" value="SAM-dependent_MTases_sf"/>
</dbReference>
<dbReference type="Gene3D" id="3.40.50.150">
    <property type="entry name" value="Vaccinia Virus protein VP39"/>
    <property type="match status" value="1"/>
</dbReference>
<dbReference type="AlphaFoldDB" id="A0A0G1XZU1"/>
<evidence type="ECO:0000313" key="6">
    <source>
        <dbReference type="EMBL" id="KKW36496.1"/>
    </source>
</evidence>
<dbReference type="Gene3D" id="3.40.50.720">
    <property type="entry name" value="NAD(P)-binding Rossmann-like Domain"/>
    <property type="match status" value="1"/>
</dbReference>